<organism evidence="2 3">
    <name type="scientific">Micromonospora lupini str. Lupac 08</name>
    <dbReference type="NCBI Taxonomy" id="1150864"/>
    <lineage>
        <taxon>Bacteria</taxon>
        <taxon>Bacillati</taxon>
        <taxon>Actinomycetota</taxon>
        <taxon>Actinomycetes</taxon>
        <taxon>Micromonosporales</taxon>
        <taxon>Micromonosporaceae</taxon>
        <taxon>Micromonospora</taxon>
    </lineage>
</organism>
<feature type="domain" description="Glyoxalase-like" evidence="1">
    <location>
        <begin position="14"/>
        <end position="152"/>
    </location>
</feature>
<dbReference type="STRING" id="1150864.MILUP08_43743"/>
<dbReference type="SUPFAM" id="SSF54593">
    <property type="entry name" value="Glyoxalase/Bleomycin resistance protein/Dihydroxybiphenyl dioxygenase"/>
    <property type="match status" value="1"/>
</dbReference>
<evidence type="ECO:0000313" key="2">
    <source>
        <dbReference type="EMBL" id="CCH18831.1"/>
    </source>
</evidence>
<dbReference type="Gene3D" id="3.10.180.10">
    <property type="entry name" value="2,3-Dihydroxybiphenyl 1,2-Dioxygenase, domain 1"/>
    <property type="match status" value="1"/>
</dbReference>
<dbReference type="Pfam" id="PF18029">
    <property type="entry name" value="Glyoxalase_6"/>
    <property type="match status" value="1"/>
</dbReference>
<protein>
    <recommendedName>
        <fullName evidence="1">Glyoxalase-like domain-containing protein</fullName>
    </recommendedName>
</protein>
<accession>I0L4T4</accession>
<gene>
    <name evidence="2" type="ORF">MILUP08_43743</name>
</gene>
<reference evidence="3" key="1">
    <citation type="journal article" date="2012" name="J. Bacteriol.">
        <title>Genome Sequence of Micromonospora lupini Lupac 08, Isolated from Root Nodules of Lupinus angustifolius.</title>
        <authorList>
            <person name="Alonso-Vega P."/>
            <person name="Normand P."/>
            <person name="Bacigalupe R."/>
            <person name="Pujic P."/>
            <person name="Lajus A."/>
            <person name="Vallenet D."/>
            <person name="Carro L."/>
            <person name="Coll P."/>
            <person name="Trujillo M.E."/>
        </authorList>
    </citation>
    <scope>NUCLEOTIDE SEQUENCE [LARGE SCALE GENOMIC DNA]</scope>
    <source>
        <strain evidence="3">Lupac 08</strain>
    </source>
</reference>
<sequence length="152" mass="16843">MAVYGVAMSEQWSLTVDCARPRELAAFWCLALGYVPAAPPEGFTTWEAWQTHFKVPEDEWDDGAFIEDPGGVRPGVSFLKVPEPKVVKNRMHFDIHAGGGRHEPFEVRWPRVQAKVDTLVAAGGAVLRVDELDGTPDHVTMVDPEGNEFDVL</sequence>
<dbReference type="EMBL" id="CAIE01000028">
    <property type="protein sequence ID" value="CCH18831.1"/>
    <property type="molecule type" value="Genomic_DNA"/>
</dbReference>
<dbReference type="Proteomes" id="UP000003448">
    <property type="component" value="Unassembled WGS sequence"/>
</dbReference>
<evidence type="ECO:0000259" key="1">
    <source>
        <dbReference type="Pfam" id="PF18029"/>
    </source>
</evidence>
<dbReference type="PANTHER" id="PTHR35908">
    <property type="entry name" value="HYPOTHETICAL FUSION PROTEIN"/>
    <property type="match status" value="1"/>
</dbReference>
<dbReference type="eggNOG" id="COG0346">
    <property type="taxonomic scope" value="Bacteria"/>
</dbReference>
<dbReference type="InterPro" id="IPR041581">
    <property type="entry name" value="Glyoxalase_6"/>
</dbReference>
<comment type="caution">
    <text evidence="2">The sequence shown here is derived from an EMBL/GenBank/DDBJ whole genome shotgun (WGS) entry which is preliminary data.</text>
</comment>
<keyword evidence="3" id="KW-1185">Reference proteome</keyword>
<dbReference type="AlphaFoldDB" id="I0L4T4"/>
<dbReference type="PANTHER" id="PTHR35908:SF1">
    <property type="entry name" value="CONSERVED PROTEIN"/>
    <property type="match status" value="1"/>
</dbReference>
<proteinExistence type="predicted"/>
<name>I0L4T4_9ACTN</name>
<dbReference type="InterPro" id="IPR029068">
    <property type="entry name" value="Glyas_Bleomycin-R_OHBP_Dase"/>
</dbReference>
<evidence type="ECO:0000313" key="3">
    <source>
        <dbReference type="Proteomes" id="UP000003448"/>
    </source>
</evidence>